<gene>
    <name evidence="1" type="ORF">KOR42_25530</name>
</gene>
<dbReference type="EMBL" id="SIHI01000002">
    <property type="protein sequence ID" value="TWT55742.1"/>
    <property type="molecule type" value="Genomic_DNA"/>
</dbReference>
<dbReference type="AlphaFoldDB" id="A0A5C5X0L0"/>
<name>A0A5C5X0L0_9PLAN</name>
<reference evidence="1 2" key="1">
    <citation type="submission" date="2019-02" db="EMBL/GenBank/DDBJ databases">
        <title>Deep-cultivation of Planctomycetes and their phenomic and genomic characterization uncovers novel biology.</title>
        <authorList>
            <person name="Wiegand S."/>
            <person name="Jogler M."/>
            <person name="Boedeker C."/>
            <person name="Pinto D."/>
            <person name="Vollmers J."/>
            <person name="Rivas-Marin E."/>
            <person name="Kohn T."/>
            <person name="Peeters S.H."/>
            <person name="Heuer A."/>
            <person name="Rast P."/>
            <person name="Oberbeckmann S."/>
            <person name="Bunk B."/>
            <person name="Jeske O."/>
            <person name="Meyerdierks A."/>
            <person name="Storesund J.E."/>
            <person name="Kallscheuer N."/>
            <person name="Luecker S."/>
            <person name="Lage O.M."/>
            <person name="Pohl T."/>
            <person name="Merkel B.J."/>
            <person name="Hornburger P."/>
            <person name="Mueller R.-W."/>
            <person name="Bruemmer F."/>
            <person name="Labrenz M."/>
            <person name="Spormann A.M."/>
            <person name="Op Den Camp H."/>
            <person name="Overmann J."/>
            <person name="Amann R."/>
            <person name="Jetten M.S.M."/>
            <person name="Mascher T."/>
            <person name="Medema M.H."/>
            <person name="Devos D.P."/>
            <person name="Kaster A.-K."/>
            <person name="Ovreas L."/>
            <person name="Rohde M."/>
            <person name="Galperin M.Y."/>
            <person name="Jogler C."/>
        </authorList>
    </citation>
    <scope>NUCLEOTIDE SEQUENCE [LARGE SCALE GENOMIC DNA]</scope>
    <source>
        <strain evidence="1 2">KOR42</strain>
    </source>
</reference>
<sequence length="423" mass="48074">MRLKSRDQIGILQWIVQFSRISGFGIVRAIYRLLRPFPSCECRKQVGYGLILLLIASISIGQAADRTNRRLRTDAAFQEVLDHPLLSSSARKREIQPFLNQLASERDISILIDRRIDPHRPVSATLREDYFDDGIRKIAAEIGAEVTVVADTILVGPPGAIRKLRTRIAILDAEFRESDGSPLQKLQTLRESTLTWDDFTRPRELIQQVASKYRFTVTNPEAIPHDLWRSGSISDGDLIDQLVILLSQFDLTFRWGTDSEIEIVPELEELGVWEDHHHRTGSLAEAMALLKESQPDINVEVAGDSLRVLGTVESHEQVAVMLGERPPRVRPPSQLQSDSIENQRFTLQMVRKPFRSLVQLLEQQGLEFQFDEDHLRECGVDLNQKVSVNVEQVSAEELLRQASQPLGLQIRIDGRVIELFVEE</sequence>
<comment type="caution">
    <text evidence="1">The sequence shown here is derived from an EMBL/GenBank/DDBJ whole genome shotgun (WGS) entry which is preliminary data.</text>
</comment>
<accession>A0A5C5X0L0</accession>
<organism evidence="1 2">
    <name type="scientific">Thalassoglobus neptunius</name>
    <dbReference type="NCBI Taxonomy" id="1938619"/>
    <lineage>
        <taxon>Bacteria</taxon>
        <taxon>Pseudomonadati</taxon>
        <taxon>Planctomycetota</taxon>
        <taxon>Planctomycetia</taxon>
        <taxon>Planctomycetales</taxon>
        <taxon>Planctomycetaceae</taxon>
        <taxon>Thalassoglobus</taxon>
    </lineage>
</organism>
<evidence type="ECO:0000313" key="2">
    <source>
        <dbReference type="Proteomes" id="UP000317243"/>
    </source>
</evidence>
<protein>
    <submittedName>
        <fullName evidence="1">Uncharacterized protein</fullName>
    </submittedName>
</protein>
<keyword evidence="2" id="KW-1185">Reference proteome</keyword>
<dbReference type="Proteomes" id="UP000317243">
    <property type="component" value="Unassembled WGS sequence"/>
</dbReference>
<proteinExistence type="predicted"/>
<evidence type="ECO:0000313" key="1">
    <source>
        <dbReference type="EMBL" id="TWT55742.1"/>
    </source>
</evidence>